<organism evidence="1 2">
    <name type="scientific">Blepharisma stoltei</name>
    <dbReference type="NCBI Taxonomy" id="1481888"/>
    <lineage>
        <taxon>Eukaryota</taxon>
        <taxon>Sar</taxon>
        <taxon>Alveolata</taxon>
        <taxon>Ciliophora</taxon>
        <taxon>Postciliodesmatophora</taxon>
        <taxon>Heterotrichea</taxon>
        <taxon>Heterotrichida</taxon>
        <taxon>Blepharismidae</taxon>
        <taxon>Blepharisma</taxon>
    </lineage>
</organism>
<dbReference type="Proteomes" id="UP001162131">
    <property type="component" value="Unassembled WGS sequence"/>
</dbReference>
<dbReference type="AlphaFoldDB" id="A0AAU9IZX2"/>
<proteinExistence type="predicted"/>
<accession>A0AAU9IZX2</accession>
<protein>
    <submittedName>
        <fullName evidence="1">Uncharacterized protein</fullName>
    </submittedName>
</protein>
<name>A0AAU9IZX2_9CILI</name>
<sequence>MHPSNHEFFSRAGKSSLERFKILQDKEFILYNRPKVSARQELLKSLSESNLNFKSKHKFLGEDLEKLISSIKPYQQQKPQKPSPSAVFKGPDRSHFSVFNISEEGCRTFGAYDINYSLVHKHEAAYSIPKNKRPTKIEFVTERSIVIEPKTKKKKRKINGIPFDKQLERKPIFDGLRDFINKTRFSSVDFSEESTSKFVKTSSPDLRKYSPRAEIFNIPEFQPEYTPNKEKILPKLVKSIKFEKMPKREELFKNDDPSPETNYPVKYDLVEKKPKICDFTKELPREKDINCSLPSYMQISMSSEDVEKNKIIKKKYKITTSHVEQVHDNPSQAISLNDN</sequence>
<evidence type="ECO:0000313" key="1">
    <source>
        <dbReference type="EMBL" id="CAG9318655.1"/>
    </source>
</evidence>
<comment type="caution">
    <text evidence="1">The sequence shown here is derived from an EMBL/GenBank/DDBJ whole genome shotgun (WGS) entry which is preliminary data.</text>
</comment>
<gene>
    <name evidence="1" type="ORF">BSTOLATCC_MIC22025</name>
</gene>
<dbReference type="EMBL" id="CAJZBQ010000021">
    <property type="protein sequence ID" value="CAG9318655.1"/>
    <property type="molecule type" value="Genomic_DNA"/>
</dbReference>
<evidence type="ECO:0000313" key="2">
    <source>
        <dbReference type="Proteomes" id="UP001162131"/>
    </source>
</evidence>
<keyword evidence="2" id="KW-1185">Reference proteome</keyword>
<reference evidence="1" key="1">
    <citation type="submission" date="2021-09" db="EMBL/GenBank/DDBJ databases">
        <authorList>
            <consortium name="AG Swart"/>
            <person name="Singh M."/>
            <person name="Singh A."/>
            <person name="Seah K."/>
            <person name="Emmerich C."/>
        </authorList>
    </citation>
    <scope>NUCLEOTIDE SEQUENCE</scope>
    <source>
        <strain evidence="1">ATCC30299</strain>
    </source>
</reference>